<organism evidence="4 5">
    <name type="scientific">Alectura lathami</name>
    <name type="common">Australian brush turkey</name>
    <dbReference type="NCBI Taxonomy" id="81907"/>
    <lineage>
        <taxon>Eukaryota</taxon>
        <taxon>Metazoa</taxon>
        <taxon>Chordata</taxon>
        <taxon>Craniata</taxon>
        <taxon>Vertebrata</taxon>
        <taxon>Euteleostomi</taxon>
        <taxon>Archelosauria</taxon>
        <taxon>Archosauria</taxon>
        <taxon>Dinosauria</taxon>
        <taxon>Saurischia</taxon>
        <taxon>Theropoda</taxon>
        <taxon>Coelurosauria</taxon>
        <taxon>Aves</taxon>
        <taxon>Neognathae</taxon>
        <taxon>Galloanserae</taxon>
        <taxon>Galliformes</taxon>
        <taxon>Megapodiidae</taxon>
        <taxon>Alectura</taxon>
    </lineage>
</organism>
<evidence type="ECO:0000256" key="3">
    <source>
        <dbReference type="SAM" id="SignalP"/>
    </source>
</evidence>
<feature type="signal peptide" evidence="3">
    <location>
        <begin position="1"/>
        <end position="27"/>
    </location>
</feature>
<keyword evidence="2" id="KW-1133">Transmembrane helix</keyword>
<reference evidence="4 5" key="1">
    <citation type="submission" date="2019-09" db="EMBL/GenBank/DDBJ databases">
        <title>Bird 10,000 Genomes (B10K) Project - Family phase.</title>
        <authorList>
            <person name="Zhang G."/>
        </authorList>
    </citation>
    <scope>NUCLEOTIDE SEQUENCE [LARGE SCALE GENOMIC DNA]</scope>
    <source>
        <strain evidence="4">B10K-DU-001-39</strain>
        <tissue evidence="4">Muscle</tissue>
    </source>
</reference>
<comment type="caution">
    <text evidence="4">The sequence shown here is derived from an EMBL/GenBank/DDBJ whole genome shotgun (WGS) entry which is preliminary data.</text>
</comment>
<feature type="transmembrane region" description="Helical" evidence="2">
    <location>
        <begin position="40"/>
        <end position="58"/>
    </location>
</feature>
<dbReference type="Proteomes" id="UP000562322">
    <property type="component" value="Unassembled WGS sequence"/>
</dbReference>
<dbReference type="AlphaFoldDB" id="A0A7L0W727"/>
<dbReference type="InterPro" id="IPR029173">
    <property type="entry name" value="TMEM171"/>
</dbReference>
<feature type="transmembrane region" description="Helical" evidence="2">
    <location>
        <begin position="91"/>
        <end position="112"/>
    </location>
</feature>
<keyword evidence="3" id="KW-0732">Signal</keyword>
<feature type="non-terminal residue" evidence="4">
    <location>
        <position position="1"/>
    </location>
</feature>
<dbReference type="Pfam" id="PF15471">
    <property type="entry name" value="TMEM171"/>
    <property type="match status" value="1"/>
</dbReference>
<keyword evidence="2" id="KW-0812">Transmembrane</keyword>
<feature type="chain" id="PRO_5029770599" evidence="3">
    <location>
        <begin position="28"/>
        <end position="297"/>
    </location>
</feature>
<name>A0A7L0W727_ALELA</name>
<sequence>KVTFALFLSGSILLCCGFLLLVFTVQTCPSETSSDCSGTVRASGPVLIVTGFICLLVARSRTSLQVDGRLSQNDQVHNFLLCQGRCRSAQFLIFGFLFLTSGMLVSILGIWIPSCSSGWPTVQLNRSSSSDGDHQGCVFLSFQVMGPLIVLTGLSFIVIAHIKKKQNFKRTEESLENEECSQSPESVPVTVGDATMMFPPPPPPYFADPRSQTVAQFVTSGDPPTSKNLPPSTVLSGIVQPADNKSTIAVRDYESMYTISMSSSPFVSVPMQFLSSESPPECEEAASAAAKELSPYS</sequence>
<feature type="region of interest" description="Disordered" evidence="1">
    <location>
        <begin position="277"/>
        <end position="297"/>
    </location>
</feature>
<evidence type="ECO:0000256" key="2">
    <source>
        <dbReference type="SAM" id="Phobius"/>
    </source>
</evidence>
<evidence type="ECO:0000313" key="5">
    <source>
        <dbReference type="Proteomes" id="UP000562322"/>
    </source>
</evidence>
<evidence type="ECO:0000313" key="4">
    <source>
        <dbReference type="EMBL" id="NXL86654.1"/>
    </source>
</evidence>
<gene>
    <name evidence="4" type="primary">Tmem171</name>
    <name evidence="4" type="ORF">ALELAT_R11424</name>
</gene>
<accession>A0A7L0W727</accession>
<protein>
    <submittedName>
        <fullName evidence="4">TM171 protein</fullName>
    </submittedName>
</protein>
<dbReference type="PANTHER" id="PTHR31617">
    <property type="entry name" value="TRANSMEMBRANE PROTEIN 171"/>
    <property type="match status" value="1"/>
</dbReference>
<feature type="non-terminal residue" evidence="4">
    <location>
        <position position="297"/>
    </location>
</feature>
<dbReference type="PANTHER" id="PTHR31617:SF0">
    <property type="entry name" value="TRANSMEMBRANE PROTEIN 171"/>
    <property type="match status" value="1"/>
</dbReference>
<keyword evidence="2" id="KW-0472">Membrane</keyword>
<feature type="transmembrane region" description="Helical" evidence="2">
    <location>
        <begin position="138"/>
        <end position="160"/>
    </location>
</feature>
<dbReference type="OrthoDB" id="9940935at2759"/>
<dbReference type="EMBL" id="VXAV01003604">
    <property type="protein sequence ID" value="NXL86654.1"/>
    <property type="molecule type" value="Genomic_DNA"/>
</dbReference>
<evidence type="ECO:0000256" key="1">
    <source>
        <dbReference type="SAM" id="MobiDB-lite"/>
    </source>
</evidence>
<keyword evidence="5" id="KW-1185">Reference proteome</keyword>
<proteinExistence type="predicted"/>